<dbReference type="InParanoid" id="A0A096P8I0"/>
<reference evidence="3" key="1">
    <citation type="journal article" date="2006" name="Proc. Natl. Acad. Sci. U.S.A.">
        <title>Genome analysis of the smallest free-living eukaryote Ostreococcus tauri unveils many unique features.</title>
        <authorList>
            <person name="Derelle E."/>
            <person name="Ferraz C."/>
            <person name="Rombauts S."/>
            <person name="Rouze P."/>
            <person name="Worden A.Z."/>
            <person name="Robbens S."/>
            <person name="Partensky F."/>
            <person name="Degroeve S."/>
            <person name="Echeynie S."/>
            <person name="Cooke R."/>
            <person name="Saeys Y."/>
            <person name="Wuyts J."/>
            <person name="Jabbari K."/>
            <person name="Bowler C."/>
            <person name="Panaud O."/>
            <person name="Piegu B."/>
            <person name="Ball S.G."/>
            <person name="Ral J.-P."/>
            <person name="Bouget F.-Y."/>
            <person name="Piganeau G."/>
            <person name="De Baets B."/>
            <person name="Picard A."/>
            <person name="Delseny M."/>
            <person name="Demaille J."/>
            <person name="Van de Peer Y."/>
            <person name="Moreau H."/>
        </authorList>
    </citation>
    <scope>NUCLEOTIDE SEQUENCE [LARGE SCALE GENOMIC DNA]</scope>
    <source>
        <strain evidence="3">OTTH 0595 / CCAP 157/2 / RCC745</strain>
    </source>
</reference>
<name>A0A096P8I0_OSTTA</name>
<organism evidence="2 3">
    <name type="scientific">Ostreococcus tauri</name>
    <name type="common">Marine green alga</name>
    <dbReference type="NCBI Taxonomy" id="70448"/>
    <lineage>
        <taxon>Eukaryota</taxon>
        <taxon>Viridiplantae</taxon>
        <taxon>Chlorophyta</taxon>
        <taxon>Mamiellophyceae</taxon>
        <taxon>Mamiellales</taxon>
        <taxon>Bathycoccaceae</taxon>
        <taxon>Ostreococcus</taxon>
    </lineage>
</organism>
<feature type="coiled-coil region" evidence="1">
    <location>
        <begin position="192"/>
        <end position="226"/>
    </location>
</feature>
<dbReference type="Proteomes" id="UP000009170">
    <property type="component" value="Unassembled WGS sequence"/>
</dbReference>
<dbReference type="GeneID" id="9831299"/>
<dbReference type="OrthoDB" id="10648231at2759"/>
<keyword evidence="1" id="KW-0175">Coiled coil</keyword>
<protein>
    <submittedName>
        <fullName evidence="2">Unnamed product</fullName>
    </submittedName>
</protein>
<reference evidence="2 3" key="2">
    <citation type="journal article" date="2014" name="BMC Genomics">
        <title>An improved genome of the model marine alga Ostreococcus tauri unfolds by assessing Illumina de novo assemblies.</title>
        <authorList>
            <person name="Blanc-Mathieu R."/>
            <person name="Verhelst B."/>
            <person name="Derelle E."/>
            <person name="Rombauts S."/>
            <person name="Bouget F.Y."/>
            <person name="Carre I."/>
            <person name="Chateau A."/>
            <person name="Eyre-Walker A."/>
            <person name="Grimsley N."/>
            <person name="Moreau H."/>
            <person name="Piegu B."/>
            <person name="Rivals E."/>
            <person name="Schackwitz W."/>
            <person name="Van de Peer Y."/>
            <person name="Piganeau G."/>
        </authorList>
    </citation>
    <scope>NUCLEOTIDE SEQUENCE [LARGE SCALE GENOMIC DNA]</scope>
    <source>
        <strain evidence="3">OTTH 0595 / CCAP 157/2 / RCC745</strain>
    </source>
</reference>
<sequence length="361" mass="40317">MNLDDGRAHAVTVRTVETETVEVEERPVRAVTRRVVDRVRAPRAMGAEPVPAPRTIDENSIETRTRGRLATLAGAEDRVVRAVGSPGVGEMAPQDVAVARAMNARTSVTYKRYEDMDVEEKLETSEKRLFETQATLVREAMKREVTENILRETAKSLSAVRKASLQGQSVETTGGAIPGSVEHQNGILMQRVRELTEKMQSLSAIHQEKESELQSVRRLLQQRENEFDLIGERPVSINLEIKEFTDEGQFELIEQTRTVLSQAQEQAQAVSKLRQLDRQRTRALGDLVLTMEARRKELQEKLKDAGVAEYDDDRVAAAGGEGYDAANSGVVYDGPLTSPSGKSFYVTRTATFWDRFFGIQI</sequence>
<dbReference type="KEGG" id="ota:OT_ostta17g01090"/>
<comment type="caution">
    <text evidence="2">The sequence shown here is derived from an EMBL/GenBank/DDBJ whole genome shotgun (WGS) entry which is preliminary data.</text>
</comment>
<dbReference type="EMBL" id="CAID01000017">
    <property type="protein sequence ID" value="CEG00556.1"/>
    <property type="molecule type" value="Genomic_DNA"/>
</dbReference>
<proteinExistence type="predicted"/>
<evidence type="ECO:0000256" key="1">
    <source>
        <dbReference type="SAM" id="Coils"/>
    </source>
</evidence>
<gene>
    <name evidence="2" type="ORF">OT_ostta17g01090</name>
</gene>
<dbReference type="AlphaFoldDB" id="A0A096P8I0"/>
<dbReference type="RefSeq" id="XP_003083879.2">
    <property type="nucleotide sequence ID" value="XM_003083831.2"/>
</dbReference>
<accession>A0A096P8I0</accession>
<evidence type="ECO:0000313" key="3">
    <source>
        <dbReference type="Proteomes" id="UP000009170"/>
    </source>
</evidence>
<evidence type="ECO:0000313" key="2">
    <source>
        <dbReference type="EMBL" id="CEG00556.1"/>
    </source>
</evidence>
<keyword evidence="3" id="KW-1185">Reference proteome</keyword>